<evidence type="ECO:0000313" key="4">
    <source>
        <dbReference type="WBParaSite" id="ASIM_0001275401-mRNA-1"/>
    </source>
</evidence>
<evidence type="ECO:0000313" key="2">
    <source>
        <dbReference type="EMBL" id="VDK46867.1"/>
    </source>
</evidence>
<protein>
    <submittedName>
        <fullName evidence="2 4">Uncharacterized protein</fullName>
    </submittedName>
</protein>
<reference evidence="2 3" key="2">
    <citation type="submission" date="2018-11" db="EMBL/GenBank/DDBJ databases">
        <authorList>
            <consortium name="Pathogen Informatics"/>
        </authorList>
    </citation>
    <scope>NUCLEOTIDE SEQUENCE [LARGE SCALE GENOMIC DNA]</scope>
</reference>
<proteinExistence type="predicted"/>
<keyword evidence="3" id="KW-1185">Reference proteome</keyword>
<feature type="chain" id="PRO_5043135179" evidence="1">
    <location>
        <begin position="27"/>
        <end position="213"/>
    </location>
</feature>
<dbReference type="WBParaSite" id="ASIM_0001275401-mRNA-1">
    <property type="protein sequence ID" value="ASIM_0001275401-mRNA-1"/>
    <property type="gene ID" value="ASIM_0001275401"/>
</dbReference>
<dbReference type="EMBL" id="UYRR01031154">
    <property type="protein sequence ID" value="VDK46867.1"/>
    <property type="molecule type" value="Genomic_DNA"/>
</dbReference>
<accession>A0A158PNS4</accession>
<evidence type="ECO:0000313" key="3">
    <source>
        <dbReference type="Proteomes" id="UP000267096"/>
    </source>
</evidence>
<feature type="signal peptide" evidence="1">
    <location>
        <begin position="1"/>
        <end position="26"/>
    </location>
</feature>
<reference evidence="4" key="1">
    <citation type="submission" date="2016-04" db="UniProtKB">
        <authorList>
            <consortium name="WormBaseParasite"/>
        </authorList>
    </citation>
    <scope>IDENTIFICATION</scope>
</reference>
<sequence>MVLFSQQAVCVIFSVLLSIALQSAHAFLIQCECQCIPDYCSKTVPRQYCPCATADTVYQGVPCNPTISSAPSNIIIYGSTQQQQQQQFTYPVVITQQNPFYPQITYPQQTPLLTNSNPFYITISQQPSNSINTVNLGSLGILNSYQQQQQQFTTGTVTLRIPQEILNYCQPKQNPCPLGEPNVQVVDNCTNYPNTQSIRCITVDEIRRLFICV</sequence>
<gene>
    <name evidence="2" type="ORF">ASIM_LOCUS12220</name>
</gene>
<evidence type="ECO:0000256" key="1">
    <source>
        <dbReference type="SAM" id="SignalP"/>
    </source>
</evidence>
<dbReference type="AlphaFoldDB" id="A0A158PNS4"/>
<dbReference type="OrthoDB" id="10574396at2759"/>
<keyword evidence="1" id="KW-0732">Signal</keyword>
<dbReference type="Proteomes" id="UP000267096">
    <property type="component" value="Unassembled WGS sequence"/>
</dbReference>
<name>A0A158PNS4_ANISI</name>
<organism evidence="4">
    <name type="scientific">Anisakis simplex</name>
    <name type="common">Herring worm</name>
    <dbReference type="NCBI Taxonomy" id="6269"/>
    <lineage>
        <taxon>Eukaryota</taxon>
        <taxon>Metazoa</taxon>
        <taxon>Ecdysozoa</taxon>
        <taxon>Nematoda</taxon>
        <taxon>Chromadorea</taxon>
        <taxon>Rhabditida</taxon>
        <taxon>Spirurina</taxon>
        <taxon>Ascaridomorpha</taxon>
        <taxon>Ascaridoidea</taxon>
        <taxon>Anisakidae</taxon>
        <taxon>Anisakis</taxon>
        <taxon>Anisakis simplex complex</taxon>
    </lineage>
</organism>